<reference evidence="1 2" key="1">
    <citation type="submission" date="2017-03" db="EMBL/GenBank/DDBJ databases">
        <title>Genome of the blue death feigning beetle - Asbolus verrucosus.</title>
        <authorList>
            <person name="Rider S.D."/>
        </authorList>
    </citation>
    <scope>NUCLEOTIDE SEQUENCE [LARGE SCALE GENOMIC DNA]</scope>
    <source>
        <strain evidence="1">Butters</strain>
        <tissue evidence="1">Head and leg muscle</tissue>
    </source>
</reference>
<dbReference type="Proteomes" id="UP000292052">
    <property type="component" value="Unassembled WGS sequence"/>
</dbReference>
<organism evidence="1 2">
    <name type="scientific">Asbolus verrucosus</name>
    <name type="common">Desert ironclad beetle</name>
    <dbReference type="NCBI Taxonomy" id="1661398"/>
    <lineage>
        <taxon>Eukaryota</taxon>
        <taxon>Metazoa</taxon>
        <taxon>Ecdysozoa</taxon>
        <taxon>Arthropoda</taxon>
        <taxon>Hexapoda</taxon>
        <taxon>Insecta</taxon>
        <taxon>Pterygota</taxon>
        <taxon>Neoptera</taxon>
        <taxon>Endopterygota</taxon>
        <taxon>Coleoptera</taxon>
        <taxon>Polyphaga</taxon>
        <taxon>Cucujiformia</taxon>
        <taxon>Tenebrionidae</taxon>
        <taxon>Pimeliinae</taxon>
        <taxon>Asbolus</taxon>
    </lineage>
</organism>
<dbReference type="InterPro" id="IPR036397">
    <property type="entry name" value="RNaseH_sf"/>
</dbReference>
<proteinExistence type="predicted"/>
<name>A0A482W7J4_ASBVE</name>
<keyword evidence="2" id="KW-1185">Reference proteome</keyword>
<dbReference type="STRING" id="1661398.A0A482W7J4"/>
<dbReference type="AlphaFoldDB" id="A0A482W7J4"/>
<dbReference type="Gene3D" id="3.30.420.10">
    <property type="entry name" value="Ribonuclease H-like superfamily/Ribonuclease H"/>
    <property type="match status" value="1"/>
</dbReference>
<dbReference type="OrthoDB" id="25402at2759"/>
<evidence type="ECO:0000313" key="2">
    <source>
        <dbReference type="Proteomes" id="UP000292052"/>
    </source>
</evidence>
<dbReference type="GO" id="GO:0003676">
    <property type="term" value="F:nucleic acid binding"/>
    <property type="evidence" value="ECO:0007669"/>
    <property type="project" value="InterPro"/>
</dbReference>
<sequence length="141" mass="16313">MCAYHSLHVIELQDLSGVRIYKWDQIVFSDESRYCLHTVFTQGVMVWGAISYGSRSPLVFIERSLNANRYVGNVLEPVLIPYVNDLRNFTFQQDNARPMLVHIRQQHKRVSSTCSSNFTAMTFSFSTPIAHGTCMGYNRYY</sequence>
<comment type="caution">
    <text evidence="1">The sequence shown here is derived from an EMBL/GenBank/DDBJ whole genome shotgun (WGS) entry which is preliminary data.</text>
</comment>
<accession>A0A482W7J4</accession>
<protein>
    <submittedName>
        <fullName evidence="1">DDE 3 domain containing protein</fullName>
    </submittedName>
</protein>
<evidence type="ECO:0000313" key="1">
    <source>
        <dbReference type="EMBL" id="RZC40707.1"/>
    </source>
</evidence>
<dbReference type="EMBL" id="QDEB01023805">
    <property type="protein sequence ID" value="RZC40707.1"/>
    <property type="molecule type" value="Genomic_DNA"/>
</dbReference>
<gene>
    <name evidence="1" type="ORF">BDFB_004266</name>
</gene>